<dbReference type="Proteomes" id="UP000632138">
    <property type="component" value="Unassembled WGS sequence"/>
</dbReference>
<organism evidence="1 2">
    <name type="scientific">Paractinoplanes ovalisporus</name>
    <dbReference type="NCBI Taxonomy" id="2810368"/>
    <lineage>
        <taxon>Bacteria</taxon>
        <taxon>Bacillati</taxon>
        <taxon>Actinomycetota</taxon>
        <taxon>Actinomycetes</taxon>
        <taxon>Micromonosporales</taxon>
        <taxon>Micromonosporaceae</taxon>
        <taxon>Paractinoplanes</taxon>
    </lineage>
</organism>
<evidence type="ECO:0000313" key="1">
    <source>
        <dbReference type="EMBL" id="MBM2615747.1"/>
    </source>
</evidence>
<sequence>MTERDEHVPAAVISSGDFERRLAPGESLHFGRAVGDGDLSIGGAPEDLRVPRRAGRLECRPDGVLIFNLSDKRALTVAAIPGPQYEIAPLMVSGTHPHGVVRLSLAGRAGEHRIMIDARELAGPGTAPVGGTPTAGFRRLETMRHRHRLFLCALCLPMMKSFGKRGRVPTYAELEVLLADYGYHYKAGTIRNNLDELRHWLTYEHEIPDLIAEGGEPAGSSRVVDRLAHWAIRSGNVTEADLARFEANVDDDGA</sequence>
<comment type="caution">
    <text evidence="1">The sequence shown here is derived from an EMBL/GenBank/DDBJ whole genome shotgun (WGS) entry which is preliminary data.</text>
</comment>
<name>A0ABS2A7C6_9ACTN</name>
<dbReference type="EMBL" id="JAENHP010000002">
    <property type="protein sequence ID" value="MBM2615747.1"/>
    <property type="molecule type" value="Genomic_DNA"/>
</dbReference>
<protein>
    <submittedName>
        <fullName evidence="1">Uncharacterized protein</fullName>
    </submittedName>
</protein>
<keyword evidence="2" id="KW-1185">Reference proteome</keyword>
<reference evidence="1 2" key="1">
    <citation type="submission" date="2021-01" db="EMBL/GenBank/DDBJ databases">
        <title>Actinoplanes sp. nov. LDG1-06 isolated from lichen.</title>
        <authorList>
            <person name="Saeng-In P."/>
            <person name="Phongsopitanun W."/>
            <person name="Kanchanasin P."/>
            <person name="Yuki M."/>
            <person name="Kudo T."/>
            <person name="Ohkuma M."/>
            <person name="Tanasupawat S."/>
        </authorList>
    </citation>
    <scope>NUCLEOTIDE SEQUENCE [LARGE SCALE GENOMIC DNA]</scope>
    <source>
        <strain evidence="1 2">LDG1-06</strain>
    </source>
</reference>
<dbReference type="RefSeq" id="WP_203375604.1">
    <property type="nucleotide sequence ID" value="NZ_JAENHP010000002.1"/>
</dbReference>
<evidence type="ECO:0000313" key="2">
    <source>
        <dbReference type="Proteomes" id="UP000632138"/>
    </source>
</evidence>
<accession>A0ABS2A7C6</accession>
<gene>
    <name evidence="1" type="ORF">JIG36_09290</name>
</gene>
<proteinExistence type="predicted"/>